<dbReference type="InterPro" id="IPR050134">
    <property type="entry name" value="NAD-dep_sirtuin_deacylases"/>
</dbReference>
<evidence type="ECO:0000256" key="12">
    <source>
        <dbReference type="SAM" id="MobiDB-lite"/>
    </source>
</evidence>
<dbReference type="eggNOG" id="KOG2682">
    <property type="taxonomic scope" value="Eukaryota"/>
</dbReference>
<dbReference type="GeneID" id="5543418"/>
<dbReference type="PANTHER" id="PTHR11085">
    <property type="entry name" value="NAD-DEPENDENT PROTEIN DEACYLASE SIRTUIN-5, MITOCHONDRIAL-RELATED"/>
    <property type="match status" value="1"/>
</dbReference>
<keyword evidence="15" id="KW-1185">Reference proteome</keyword>
<dbReference type="GO" id="GO:0008270">
    <property type="term" value="F:zinc ion binding"/>
    <property type="evidence" value="ECO:0007669"/>
    <property type="project" value="UniProtKB-UniRule"/>
</dbReference>
<feature type="active site" description="Proton acceptor" evidence="8 11">
    <location>
        <position position="131"/>
    </location>
</feature>
<comment type="cofactor">
    <cofactor evidence="10">
        <name>Zn(2+)</name>
        <dbReference type="ChEBI" id="CHEBI:29105"/>
    </cofactor>
    <text evidence="10">Binds 1 zinc ion per subunit.</text>
</comment>
<dbReference type="InterPro" id="IPR026590">
    <property type="entry name" value="Ssirtuin_cat_dom"/>
</dbReference>
<keyword evidence="4 7" id="KW-0479">Metal-binding</keyword>
<evidence type="ECO:0000313" key="14">
    <source>
        <dbReference type="EMBL" id="EDO15331.1"/>
    </source>
</evidence>
<dbReference type="STRING" id="436907.A7TQV8"/>
<evidence type="ECO:0000256" key="8">
    <source>
        <dbReference type="PIRSR" id="PIRSR037938-1"/>
    </source>
</evidence>
<dbReference type="GO" id="GO:0070403">
    <property type="term" value="F:NAD+ binding"/>
    <property type="evidence" value="ECO:0007669"/>
    <property type="project" value="UniProtKB-UniRule"/>
</dbReference>
<dbReference type="PROSITE" id="PS50305">
    <property type="entry name" value="SIRTUIN"/>
    <property type="match status" value="1"/>
</dbReference>
<dbReference type="InParanoid" id="A7TQV8"/>
<dbReference type="KEGG" id="vpo:Kpol_1011p1"/>
<dbReference type="AlphaFoldDB" id="A7TQV8"/>
<evidence type="ECO:0000259" key="13">
    <source>
        <dbReference type="PROSITE" id="PS50305"/>
    </source>
</evidence>
<dbReference type="Proteomes" id="UP000000267">
    <property type="component" value="Unassembled WGS sequence"/>
</dbReference>
<dbReference type="GO" id="GO:0031934">
    <property type="term" value="C:mating-type region heterochromatin"/>
    <property type="evidence" value="ECO:0007669"/>
    <property type="project" value="EnsemblFungi"/>
</dbReference>
<dbReference type="GO" id="GO:0005721">
    <property type="term" value="C:pericentric heterochromatin"/>
    <property type="evidence" value="ECO:0007669"/>
    <property type="project" value="EnsemblFungi"/>
</dbReference>
<dbReference type="EC" id="2.3.1.286" evidence="7"/>
<dbReference type="GO" id="GO:0099115">
    <property type="term" value="C:chromosome, subtelomeric region"/>
    <property type="evidence" value="ECO:0007669"/>
    <property type="project" value="EnsemblFungi"/>
</dbReference>
<keyword evidence="6 7" id="KW-0520">NAD</keyword>
<keyword evidence="2" id="KW-0678">Repressor</keyword>
<feature type="binding site" evidence="9">
    <location>
        <begin position="111"/>
        <end position="114"/>
    </location>
    <ligand>
        <name>NAD(+)</name>
        <dbReference type="ChEBI" id="CHEBI:57540"/>
    </ligand>
</feature>
<feature type="binding site" evidence="10 11">
    <location>
        <position position="169"/>
    </location>
    <ligand>
        <name>Zn(2+)</name>
        <dbReference type="ChEBI" id="CHEBI:29105"/>
    </ligand>
</feature>
<proteinExistence type="inferred from homology"/>
<dbReference type="RefSeq" id="XP_001643189.1">
    <property type="nucleotide sequence ID" value="XM_001643139.1"/>
</dbReference>
<dbReference type="PhylomeDB" id="A7TQV8"/>
<keyword evidence="5 7" id="KW-0862">Zinc</keyword>
<evidence type="ECO:0000313" key="15">
    <source>
        <dbReference type="Proteomes" id="UP000000267"/>
    </source>
</evidence>
<evidence type="ECO:0000256" key="3">
    <source>
        <dbReference type="ARBA" id="ARBA00022679"/>
    </source>
</evidence>
<dbReference type="Gene3D" id="3.40.50.1220">
    <property type="entry name" value="TPP-binding domain"/>
    <property type="match status" value="1"/>
</dbReference>
<protein>
    <recommendedName>
        <fullName evidence="7">NAD-dependent protein deacetylase</fullName>
        <ecNumber evidence="7">2.3.1.286</ecNumber>
    </recommendedName>
</protein>
<feature type="region of interest" description="Disordered" evidence="12">
    <location>
        <begin position="303"/>
        <end position="338"/>
    </location>
</feature>
<dbReference type="EMBL" id="DS480465">
    <property type="protein sequence ID" value="EDO15331.1"/>
    <property type="molecule type" value="Genomic_DNA"/>
</dbReference>
<evidence type="ECO:0000256" key="1">
    <source>
        <dbReference type="ARBA" id="ARBA00006924"/>
    </source>
</evidence>
<dbReference type="HOGENOM" id="CLU_023643_7_2_1"/>
<dbReference type="GO" id="GO:0046970">
    <property type="term" value="F:histone H4K16 deacetylase activity, NAD-dependent"/>
    <property type="evidence" value="ECO:0007669"/>
    <property type="project" value="EnsemblFungi"/>
</dbReference>
<dbReference type="PIRSF" id="PIRSF037938">
    <property type="entry name" value="SIR2_euk"/>
    <property type="match status" value="1"/>
</dbReference>
<dbReference type="OrthoDB" id="420264at2759"/>
<reference evidence="14 15" key="1">
    <citation type="journal article" date="2007" name="Proc. Natl. Acad. Sci. U.S.A.">
        <title>Independent sorting-out of thousands of duplicated gene pairs in two yeast species descended from a whole-genome duplication.</title>
        <authorList>
            <person name="Scannell D.R."/>
            <person name="Frank A.C."/>
            <person name="Conant G.C."/>
            <person name="Byrne K.P."/>
            <person name="Woolfit M."/>
            <person name="Wolfe K.H."/>
        </authorList>
    </citation>
    <scope>NUCLEOTIDE SEQUENCE [LARGE SCALE GENOMIC DNA]</scope>
    <source>
        <strain evidence="15">ATCC 22028 / DSM 70294 / BCRC 21397 / CBS 2163 / NBRC 10782 / NRRL Y-8283 / UCD 57-17</strain>
    </source>
</reference>
<dbReference type="OMA" id="ATHSCID"/>
<gene>
    <name evidence="14" type="ORF">Kpol_1011p1</name>
</gene>
<evidence type="ECO:0000256" key="5">
    <source>
        <dbReference type="ARBA" id="ARBA00022833"/>
    </source>
</evidence>
<dbReference type="InterPro" id="IPR026591">
    <property type="entry name" value="Sirtuin_cat_small_dom_sf"/>
</dbReference>
<dbReference type="GO" id="GO:0005737">
    <property type="term" value="C:cytoplasm"/>
    <property type="evidence" value="ECO:0007669"/>
    <property type="project" value="EnsemblFungi"/>
</dbReference>
<evidence type="ECO:0000256" key="6">
    <source>
        <dbReference type="ARBA" id="ARBA00023027"/>
    </source>
</evidence>
<feature type="binding site" evidence="10 11">
    <location>
        <position position="142"/>
    </location>
    <ligand>
        <name>Zn(2+)</name>
        <dbReference type="ChEBI" id="CHEBI:29105"/>
    </ligand>
</feature>
<organism evidence="15">
    <name type="scientific">Vanderwaltozyma polyspora (strain ATCC 22028 / DSM 70294 / BCRC 21397 / CBS 2163 / NBRC 10782 / NRRL Y-8283 / UCD 57-17)</name>
    <name type="common">Kluyveromyces polysporus</name>
    <dbReference type="NCBI Taxonomy" id="436907"/>
    <lineage>
        <taxon>Eukaryota</taxon>
        <taxon>Fungi</taxon>
        <taxon>Dikarya</taxon>
        <taxon>Ascomycota</taxon>
        <taxon>Saccharomycotina</taxon>
        <taxon>Saccharomycetes</taxon>
        <taxon>Saccharomycetales</taxon>
        <taxon>Saccharomycetaceae</taxon>
        <taxon>Vanderwaltozyma</taxon>
    </lineage>
</organism>
<evidence type="ECO:0000256" key="7">
    <source>
        <dbReference type="PIRNR" id="PIRNR037938"/>
    </source>
</evidence>
<dbReference type="PROSITE" id="PS51257">
    <property type="entry name" value="PROKAR_LIPOPROTEIN"/>
    <property type="match status" value="1"/>
</dbReference>
<dbReference type="GO" id="GO:0031508">
    <property type="term" value="P:pericentric heterochromatin formation"/>
    <property type="evidence" value="ECO:0007669"/>
    <property type="project" value="EnsemblFungi"/>
</dbReference>
<feature type="binding site" evidence="10 11">
    <location>
        <position position="139"/>
    </location>
    <ligand>
        <name>Zn(2+)</name>
        <dbReference type="ChEBI" id="CHEBI:29105"/>
    </ligand>
</feature>
<dbReference type="InterPro" id="IPR017328">
    <property type="entry name" value="Sirtuin_class_I"/>
</dbReference>
<dbReference type="Gene3D" id="3.30.1600.10">
    <property type="entry name" value="SIR2/SIRT2 'Small Domain"/>
    <property type="match status" value="1"/>
</dbReference>
<dbReference type="SUPFAM" id="SSF52467">
    <property type="entry name" value="DHS-like NAD/FAD-binding domain"/>
    <property type="match status" value="1"/>
</dbReference>
<comment type="catalytic activity">
    <reaction evidence="7">
        <text>N(6)-acetyl-L-lysyl-[protein] + NAD(+) + H2O = 2''-O-acetyl-ADP-D-ribose + nicotinamide + L-lysyl-[protein]</text>
        <dbReference type="Rhea" id="RHEA:43636"/>
        <dbReference type="Rhea" id="RHEA-COMP:9752"/>
        <dbReference type="Rhea" id="RHEA-COMP:10731"/>
        <dbReference type="ChEBI" id="CHEBI:15377"/>
        <dbReference type="ChEBI" id="CHEBI:17154"/>
        <dbReference type="ChEBI" id="CHEBI:29969"/>
        <dbReference type="ChEBI" id="CHEBI:57540"/>
        <dbReference type="ChEBI" id="CHEBI:61930"/>
        <dbReference type="ChEBI" id="CHEBI:83767"/>
        <dbReference type="EC" id="2.3.1.286"/>
    </reaction>
</comment>
<feature type="binding site" evidence="9">
    <location>
        <begin position="218"/>
        <end position="219"/>
    </location>
    <ligand>
        <name>NAD(+)</name>
        <dbReference type="ChEBI" id="CHEBI:57540"/>
    </ligand>
</feature>
<feature type="binding site" evidence="10 11">
    <location>
        <position position="172"/>
    </location>
    <ligand>
        <name>Zn(2+)</name>
        <dbReference type="ChEBI" id="CHEBI:29105"/>
    </ligand>
</feature>
<dbReference type="GO" id="GO:0000183">
    <property type="term" value="P:rDNA heterochromatin formation"/>
    <property type="evidence" value="ECO:0007669"/>
    <property type="project" value="EnsemblFungi"/>
</dbReference>
<dbReference type="InterPro" id="IPR003000">
    <property type="entry name" value="Sirtuin"/>
</dbReference>
<name>A7TQV8_VANPO</name>
<evidence type="ECO:0000256" key="11">
    <source>
        <dbReference type="PROSITE-ProRule" id="PRU00236"/>
    </source>
</evidence>
<comment type="similarity">
    <text evidence="1 7">Belongs to the sirtuin family. Class I subfamily.</text>
</comment>
<evidence type="ECO:0000256" key="2">
    <source>
        <dbReference type="ARBA" id="ARBA00022491"/>
    </source>
</evidence>
<evidence type="ECO:0000256" key="9">
    <source>
        <dbReference type="PIRSR" id="PIRSR037938-2"/>
    </source>
</evidence>
<dbReference type="GO" id="GO:0005634">
    <property type="term" value="C:nucleus"/>
    <property type="evidence" value="ECO:0007669"/>
    <property type="project" value="EnsemblFungi"/>
</dbReference>
<evidence type="ECO:0000256" key="10">
    <source>
        <dbReference type="PIRSR" id="PIRSR037938-3"/>
    </source>
</evidence>
<dbReference type="GO" id="GO:0033553">
    <property type="term" value="C:rDNA heterochromatin"/>
    <property type="evidence" value="ECO:0007669"/>
    <property type="project" value="EnsemblFungi"/>
</dbReference>
<dbReference type="FunCoup" id="A7TQV8">
    <property type="interactions" value="480"/>
</dbReference>
<dbReference type="Pfam" id="PF02146">
    <property type="entry name" value="SIR2"/>
    <property type="match status" value="1"/>
</dbReference>
<feature type="binding site" evidence="9">
    <location>
        <begin position="39"/>
        <end position="41"/>
    </location>
    <ligand>
        <name>NAD(+)</name>
        <dbReference type="ChEBI" id="CHEBI:57540"/>
    </ligand>
</feature>
<accession>A7TQV8</accession>
<keyword evidence="3 7" id="KW-0808">Transferase</keyword>
<feature type="binding site" evidence="9">
    <location>
        <begin position="29"/>
        <end position="33"/>
    </location>
    <ligand>
        <name>NAD(+)</name>
        <dbReference type="ChEBI" id="CHEBI:57540"/>
    </ligand>
</feature>
<feature type="domain" description="Deacetylase sirtuin-type" evidence="13">
    <location>
        <begin position="1"/>
        <end position="278"/>
    </location>
</feature>
<dbReference type="InterPro" id="IPR029035">
    <property type="entry name" value="DHS-like_NAD/FAD-binding_dom"/>
</dbReference>
<dbReference type="GO" id="GO:0045950">
    <property type="term" value="P:negative regulation of mitotic recombination"/>
    <property type="evidence" value="ECO:0007669"/>
    <property type="project" value="EnsemblFungi"/>
</dbReference>
<sequence length="338" mass="38171">MTISKNSVTVLANHLKKNPDSKVIFLVGAGASTSCGIPDFRSPKTGLYHNLSKLNLPYAEAVFDVDYFKENPKPFYTLAKELYPGNFKPSEFHYLMKLFEDKGRLKRIYTQNIDTLEREAGISSELVIEAHGSFASNHCIECAKEFPLSVFKDKLDSANAKGEFSYAKCSECKGLIKPKIVFFGENLPEAFFNTWDDDVEWLSKRHNATEDLIIVAGTSLTVHPFASLPSEVPDTSRRGLFNLGLVGDFEDNPRDDDIFIEGLLDEIAHKLATELGWLEELELLIKAENEQIPELVKELEKLELKSSNNESEKKNLITLDKARKENKDDNDVNDKKTE</sequence>
<dbReference type="PANTHER" id="PTHR11085:SF6">
    <property type="entry name" value="NAD-DEPENDENT PROTEIN DEACETYLASE SIRTUIN-2"/>
    <property type="match status" value="1"/>
</dbReference>
<evidence type="ECO:0000256" key="4">
    <source>
        <dbReference type="ARBA" id="ARBA00022723"/>
    </source>
</evidence>